<dbReference type="AlphaFoldDB" id="A0A0A9FMK1"/>
<dbReference type="EMBL" id="GBRH01185407">
    <property type="protein sequence ID" value="JAE12489.1"/>
    <property type="molecule type" value="Transcribed_RNA"/>
</dbReference>
<sequence length="47" mass="5203">MQPAVEARCLLRHHDGSRLNLCTCPDVLGCHMPPSSYCQRQQPAGPK</sequence>
<name>A0A0A9FMK1_ARUDO</name>
<reference evidence="1" key="1">
    <citation type="submission" date="2014-09" db="EMBL/GenBank/DDBJ databases">
        <authorList>
            <person name="Magalhaes I.L.F."/>
            <person name="Oliveira U."/>
            <person name="Santos F.R."/>
            <person name="Vidigal T.H.D.A."/>
            <person name="Brescovit A.D."/>
            <person name="Santos A.J."/>
        </authorList>
    </citation>
    <scope>NUCLEOTIDE SEQUENCE</scope>
    <source>
        <tissue evidence="1">Shoot tissue taken approximately 20 cm above the soil surface</tissue>
    </source>
</reference>
<protein>
    <submittedName>
        <fullName evidence="1">Uncharacterized protein</fullName>
    </submittedName>
</protein>
<proteinExistence type="predicted"/>
<organism evidence="1">
    <name type="scientific">Arundo donax</name>
    <name type="common">Giant reed</name>
    <name type="synonym">Donax arundinaceus</name>
    <dbReference type="NCBI Taxonomy" id="35708"/>
    <lineage>
        <taxon>Eukaryota</taxon>
        <taxon>Viridiplantae</taxon>
        <taxon>Streptophyta</taxon>
        <taxon>Embryophyta</taxon>
        <taxon>Tracheophyta</taxon>
        <taxon>Spermatophyta</taxon>
        <taxon>Magnoliopsida</taxon>
        <taxon>Liliopsida</taxon>
        <taxon>Poales</taxon>
        <taxon>Poaceae</taxon>
        <taxon>PACMAD clade</taxon>
        <taxon>Arundinoideae</taxon>
        <taxon>Arundineae</taxon>
        <taxon>Arundo</taxon>
    </lineage>
</organism>
<reference evidence="1" key="2">
    <citation type="journal article" date="2015" name="Data Brief">
        <title>Shoot transcriptome of the giant reed, Arundo donax.</title>
        <authorList>
            <person name="Barrero R.A."/>
            <person name="Guerrero F.D."/>
            <person name="Moolhuijzen P."/>
            <person name="Goolsby J.A."/>
            <person name="Tidwell J."/>
            <person name="Bellgard S.E."/>
            <person name="Bellgard M.I."/>
        </authorList>
    </citation>
    <scope>NUCLEOTIDE SEQUENCE</scope>
    <source>
        <tissue evidence="1">Shoot tissue taken approximately 20 cm above the soil surface</tissue>
    </source>
</reference>
<evidence type="ECO:0000313" key="1">
    <source>
        <dbReference type="EMBL" id="JAE12489.1"/>
    </source>
</evidence>
<accession>A0A0A9FMK1</accession>